<dbReference type="EMBL" id="LAZR01009768">
    <property type="protein sequence ID" value="KKM70696.1"/>
    <property type="molecule type" value="Genomic_DNA"/>
</dbReference>
<name>A0A0F9K7P2_9ZZZZ</name>
<gene>
    <name evidence="1" type="ORF">LCGC14_1438130</name>
</gene>
<dbReference type="InterPro" id="IPR026349">
    <property type="entry name" value="CHP04255"/>
</dbReference>
<proteinExistence type="predicted"/>
<accession>A0A0F9K7P2</accession>
<evidence type="ECO:0000313" key="1">
    <source>
        <dbReference type="EMBL" id="KKM70696.1"/>
    </source>
</evidence>
<dbReference type="NCBIfam" id="TIGR04255">
    <property type="entry name" value="sporadTIGR04255"/>
    <property type="match status" value="1"/>
</dbReference>
<dbReference type="AlphaFoldDB" id="A0A0F9K7P2"/>
<protein>
    <recommendedName>
        <fullName evidence="2">TIGR04255 family protein</fullName>
    </recommendedName>
</protein>
<organism evidence="1">
    <name type="scientific">marine sediment metagenome</name>
    <dbReference type="NCBI Taxonomy" id="412755"/>
    <lineage>
        <taxon>unclassified sequences</taxon>
        <taxon>metagenomes</taxon>
        <taxon>ecological metagenomes</taxon>
    </lineage>
</organism>
<evidence type="ECO:0008006" key="2">
    <source>
        <dbReference type="Google" id="ProtNLM"/>
    </source>
</evidence>
<sequence>MDNKYEIYQNAPLIETVFEIRFPGEPSIECNRDKFYEKIRSVYSKIFVSSLQGGAIAAQPPYRFEREDGTSGVIMSINKISFYCKKYEGFKSFKKETMKIFSIFREMFKVEKLKRTGLRYVNIIPFTREKNVIPIKNYLNIQIDLTKSIPTDFKNFNMIFVSQTEGGSITTHIEPVISEVQTGEAIMLDFDYAKESDLDFGSIEEYLEESHKHTKDLFEGLITDDYRKVMRGEVI</sequence>
<comment type="caution">
    <text evidence="1">The sequence shown here is derived from an EMBL/GenBank/DDBJ whole genome shotgun (WGS) entry which is preliminary data.</text>
</comment>
<reference evidence="1" key="1">
    <citation type="journal article" date="2015" name="Nature">
        <title>Complex archaea that bridge the gap between prokaryotes and eukaryotes.</title>
        <authorList>
            <person name="Spang A."/>
            <person name="Saw J.H."/>
            <person name="Jorgensen S.L."/>
            <person name="Zaremba-Niedzwiedzka K."/>
            <person name="Martijn J."/>
            <person name="Lind A.E."/>
            <person name="van Eijk R."/>
            <person name="Schleper C."/>
            <person name="Guy L."/>
            <person name="Ettema T.J."/>
        </authorList>
    </citation>
    <scope>NUCLEOTIDE SEQUENCE</scope>
</reference>